<feature type="transmembrane region" description="Helical" evidence="5">
    <location>
        <begin position="54"/>
        <end position="75"/>
    </location>
</feature>
<evidence type="ECO:0000313" key="7">
    <source>
        <dbReference type="EMBL" id="MET4577247.1"/>
    </source>
</evidence>
<keyword evidence="8" id="KW-1185">Reference proteome</keyword>
<feature type="transmembrane region" description="Helical" evidence="5">
    <location>
        <begin position="133"/>
        <end position="158"/>
    </location>
</feature>
<reference evidence="7 8" key="1">
    <citation type="submission" date="2024-06" db="EMBL/GenBank/DDBJ databases">
        <title>Sorghum-associated microbial communities from plants grown in Nebraska, USA.</title>
        <authorList>
            <person name="Schachtman D."/>
        </authorList>
    </citation>
    <scope>NUCLEOTIDE SEQUENCE [LARGE SCALE GENOMIC DNA]</scope>
    <source>
        <strain evidence="7 8">2709</strain>
    </source>
</reference>
<sequence length="214" mass="23428">MIRIPTYAPQTANAAGPCTMLILVLGLVLFLGVHSVRIFAEGWRSRTVSSMGPLTWKAVYSVISVIGFVMIIWGYGMARQQPVMVWSPPMGMKHANSLFTLLAFIFLAAAYIPRNHLKAKMHHPMVLGVKLWAFGHLLATGKLADLILFGSFLLWAVLNFRAARQRDRAQGTVYPPGTLTATVLTILVGAVAWAAFAFWLHAALIGIAPMGRTL</sequence>
<dbReference type="InterPro" id="IPR009915">
    <property type="entry name" value="NnrU_dom"/>
</dbReference>
<evidence type="ECO:0000256" key="5">
    <source>
        <dbReference type="SAM" id="Phobius"/>
    </source>
</evidence>
<organism evidence="7 8">
    <name type="scientific">Ottowia thiooxydans</name>
    <dbReference type="NCBI Taxonomy" id="219182"/>
    <lineage>
        <taxon>Bacteria</taxon>
        <taxon>Pseudomonadati</taxon>
        <taxon>Pseudomonadota</taxon>
        <taxon>Betaproteobacteria</taxon>
        <taxon>Burkholderiales</taxon>
        <taxon>Comamonadaceae</taxon>
        <taxon>Ottowia</taxon>
    </lineage>
</organism>
<feature type="transmembrane region" description="Helical" evidence="5">
    <location>
        <begin position="95"/>
        <end position="112"/>
    </location>
</feature>
<keyword evidence="3 5" id="KW-1133">Transmembrane helix</keyword>
<evidence type="ECO:0000256" key="3">
    <source>
        <dbReference type="ARBA" id="ARBA00022989"/>
    </source>
</evidence>
<comment type="caution">
    <text evidence="7">The sequence shown here is derived from an EMBL/GenBank/DDBJ whole genome shotgun (WGS) entry which is preliminary data.</text>
</comment>
<keyword evidence="4 5" id="KW-0472">Membrane</keyword>
<evidence type="ECO:0000313" key="8">
    <source>
        <dbReference type="Proteomes" id="UP001549320"/>
    </source>
</evidence>
<feature type="transmembrane region" description="Helical" evidence="5">
    <location>
        <begin position="178"/>
        <end position="208"/>
    </location>
</feature>
<evidence type="ECO:0000256" key="2">
    <source>
        <dbReference type="ARBA" id="ARBA00022692"/>
    </source>
</evidence>
<proteinExistence type="predicted"/>
<gene>
    <name evidence="7" type="ORF">ABIE13_002358</name>
</gene>
<protein>
    <submittedName>
        <fullName evidence="7">Membrane protein</fullName>
    </submittedName>
</protein>
<dbReference type="Proteomes" id="UP001549320">
    <property type="component" value="Unassembled WGS sequence"/>
</dbReference>
<accession>A0ABV2Q8B6</accession>
<comment type="subcellular location">
    <subcellularLocation>
        <location evidence="1">Membrane</location>
        <topology evidence="1">Multi-pass membrane protein</topology>
    </subcellularLocation>
</comment>
<evidence type="ECO:0000256" key="4">
    <source>
        <dbReference type="ARBA" id="ARBA00023136"/>
    </source>
</evidence>
<feature type="domain" description="NnrU" evidence="6">
    <location>
        <begin position="22"/>
        <end position="209"/>
    </location>
</feature>
<keyword evidence="2 5" id="KW-0812">Transmembrane</keyword>
<dbReference type="EMBL" id="JBEPSH010000004">
    <property type="protein sequence ID" value="MET4577247.1"/>
    <property type="molecule type" value="Genomic_DNA"/>
</dbReference>
<evidence type="ECO:0000256" key="1">
    <source>
        <dbReference type="ARBA" id="ARBA00004141"/>
    </source>
</evidence>
<dbReference type="Pfam" id="PF07298">
    <property type="entry name" value="NnrU"/>
    <property type="match status" value="1"/>
</dbReference>
<name>A0ABV2Q8B6_9BURK</name>
<feature type="transmembrane region" description="Helical" evidence="5">
    <location>
        <begin position="12"/>
        <end position="33"/>
    </location>
</feature>
<evidence type="ECO:0000259" key="6">
    <source>
        <dbReference type="Pfam" id="PF07298"/>
    </source>
</evidence>